<name>A0A0J1BB15_RHOIS</name>
<dbReference type="AlphaFoldDB" id="A0A0J1BB15"/>
<organism evidence="2 3">
    <name type="scientific">Rhodopirellula islandica</name>
    <dbReference type="NCBI Taxonomy" id="595434"/>
    <lineage>
        <taxon>Bacteria</taxon>
        <taxon>Pseudomonadati</taxon>
        <taxon>Planctomycetota</taxon>
        <taxon>Planctomycetia</taxon>
        <taxon>Pirellulales</taxon>
        <taxon>Pirellulaceae</taxon>
        <taxon>Rhodopirellula</taxon>
    </lineage>
</organism>
<protein>
    <submittedName>
        <fullName evidence="2">Uncharacterized protein</fullName>
    </submittedName>
</protein>
<evidence type="ECO:0000313" key="2">
    <source>
        <dbReference type="EMBL" id="KLU03696.1"/>
    </source>
</evidence>
<dbReference type="EMBL" id="LECT01000031">
    <property type="protein sequence ID" value="KLU03696.1"/>
    <property type="molecule type" value="Genomic_DNA"/>
</dbReference>
<dbReference type="Proteomes" id="UP000036367">
    <property type="component" value="Unassembled WGS sequence"/>
</dbReference>
<gene>
    <name evidence="2" type="ORF">RISK_004103</name>
</gene>
<accession>A0A0J1BB15</accession>
<keyword evidence="3" id="KW-1185">Reference proteome</keyword>
<evidence type="ECO:0000313" key="3">
    <source>
        <dbReference type="Proteomes" id="UP000036367"/>
    </source>
</evidence>
<evidence type="ECO:0000256" key="1">
    <source>
        <dbReference type="SAM" id="MobiDB-lite"/>
    </source>
</evidence>
<feature type="region of interest" description="Disordered" evidence="1">
    <location>
        <begin position="1"/>
        <end position="60"/>
    </location>
</feature>
<proteinExistence type="predicted"/>
<comment type="caution">
    <text evidence="2">The sequence shown here is derived from an EMBL/GenBank/DDBJ whole genome shotgun (WGS) entry which is preliminary data.</text>
</comment>
<reference evidence="2" key="1">
    <citation type="submission" date="2015-05" db="EMBL/GenBank/DDBJ databases">
        <title>Permanent draft genome of Rhodopirellula islandicus K833.</title>
        <authorList>
            <person name="Kizina J."/>
            <person name="Richter M."/>
            <person name="Glockner F.O."/>
            <person name="Harder J."/>
        </authorList>
    </citation>
    <scope>NUCLEOTIDE SEQUENCE [LARGE SCALE GENOMIC DNA]</scope>
    <source>
        <strain evidence="2">K833</strain>
    </source>
</reference>
<sequence>MTVIPPRRARSAFTSNPDRQNARSSDQVVRQDRRRKRESSNGSFSGERRQFGSSHADLSEDGRELAAAIDKYKMTHHRRYITCDEMLVVMRQLGYSKS</sequence>
<dbReference type="PATRIC" id="fig|595434.4.peg.3888"/>